<evidence type="ECO:0000256" key="1">
    <source>
        <dbReference type="ARBA" id="ARBA00004613"/>
    </source>
</evidence>
<dbReference type="Proteomes" id="UP001166286">
    <property type="component" value="Unassembled WGS sequence"/>
</dbReference>
<evidence type="ECO:0000256" key="11">
    <source>
        <dbReference type="SAM" id="SignalP"/>
    </source>
</evidence>
<keyword evidence="7" id="KW-0961">Cell wall biogenesis/degradation</keyword>
<evidence type="ECO:0000256" key="10">
    <source>
        <dbReference type="RuleBase" id="RU361153"/>
    </source>
</evidence>
<reference evidence="13" key="1">
    <citation type="submission" date="2023-03" db="EMBL/GenBank/DDBJ databases">
        <title>Complete genome of Cladonia borealis.</title>
        <authorList>
            <person name="Park H."/>
        </authorList>
    </citation>
    <scope>NUCLEOTIDE SEQUENCE</scope>
    <source>
        <strain evidence="13">ANT050790</strain>
    </source>
</reference>
<feature type="signal peptide" evidence="11">
    <location>
        <begin position="1"/>
        <end position="22"/>
    </location>
</feature>
<dbReference type="InterPro" id="IPR017853">
    <property type="entry name" value="GH"/>
</dbReference>
<evidence type="ECO:0000259" key="12">
    <source>
        <dbReference type="Pfam" id="PF00150"/>
    </source>
</evidence>
<dbReference type="EMBL" id="JAFEKC020000019">
    <property type="protein sequence ID" value="KAK0509055.1"/>
    <property type="molecule type" value="Genomic_DNA"/>
</dbReference>
<evidence type="ECO:0000256" key="4">
    <source>
        <dbReference type="ARBA" id="ARBA00022729"/>
    </source>
</evidence>
<evidence type="ECO:0000256" key="5">
    <source>
        <dbReference type="ARBA" id="ARBA00022801"/>
    </source>
</evidence>
<keyword evidence="3" id="KW-0964">Secreted</keyword>
<comment type="caution">
    <text evidence="13">The sequence shown here is derived from an EMBL/GenBank/DDBJ whole genome shotgun (WGS) entry which is preliminary data.</text>
</comment>
<dbReference type="GO" id="GO:0004338">
    <property type="term" value="F:glucan exo-1,3-beta-glucosidase activity"/>
    <property type="evidence" value="ECO:0007669"/>
    <property type="project" value="UniProtKB-EC"/>
</dbReference>
<evidence type="ECO:0000256" key="9">
    <source>
        <dbReference type="ARBA" id="ARBA00038929"/>
    </source>
</evidence>
<gene>
    <name evidence="13" type="ORF">JMJ35_008426</name>
</gene>
<keyword evidence="14" id="KW-1185">Reference proteome</keyword>
<dbReference type="InterPro" id="IPR001547">
    <property type="entry name" value="Glyco_hydro_5"/>
</dbReference>
<evidence type="ECO:0000313" key="13">
    <source>
        <dbReference type="EMBL" id="KAK0509055.1"/>
    </source>
</evidence>
<comment type="similarity">
    <text evidence="2 10">Belongs to the glycosyl hydrolase 5 (cellulase A) family.</text>
</comment>
<name>A0AA39V6Y2_9LECA</name>
<dbReference type="EC" id="3.2.1.58" evidence="9"/>
<dbReference type="FunFam" id="3.20.20.80:FF:000033">
    <property type="entry name" value="Glucan 1,3-beta-glucosidase A"/>
    <property type="match status" value="1"/>
</dbReference>
<evidence type="ECO:0000256" key="6">
    <source>
        <dbReference type="ARBA" id="ARBA00023295"/>
    </source>
</evidence>
<feature type="domain" description="Glycoside hydrolase family 5" evidence="12">
    <location>
        <begin position="90"/>
        <end position="320"/>
    </location>
</feature>
<dbReference type="GO" id="GO:0005576">
    <property type="term" value="C:extracellular region"/>
    <property type="evidence" value="ECO:0007669"/>
    <property type="project" value="UniProtKB-SubCell"/>
</dbReference>
<dbReference type="InterPro" id="IPR050386">
    <property type="entry name" value="Glycosyl_hydrolase_5"/>
</dbReference>
<keyword evidence="6 10" id="KW-0326">Glycosidase</keyword>
<evidence type="ECO:0000256" key="2">
    <source>
        <dbReference type="ARBA" id="ARBA00005641"/>
    </source>
</evidence>
<proteinExistence type="inferred from homology"/>
<dbReference type="GO" id="GO:0009251">
    <property type="term" value="P:glucan catabolic process"/>
    <property type="evidence" value="ECO:0007669"/>
    <property type="project" value="TreeGrafter"/>
</dbReference>
<feature type="chain" id="PRO_5041222488" description="glucan 1,3-beta-glucosidase" evidence="11">
    <location>
        <begin position="23"/>
        <end position="421"/>
    </location>
</feature>
<dbReference type="SUPFAM" id="SSF51445">
    <property type="entry name" value="(Trans)glycosidases"/>
    <property type="match status" value="1"/>
</dbReference>
<dbReference type="AlphaFoldDB" id="A0AA39V6Y2"/>
<evidence type="ECO:0000313" key="14">
    <source>
        <dbReference type="Proteomes" id="UP001166286"/>
    </source>
</evidence>
<protein>
    <recommendedName>
        <fullName evidence="9">glucan 1,3-beta-glucosidase</fullName>
        <ecNumber evidence="9">3.2.1.58</ecNumber>
    </recommendedName>
</protein>
<comment type="catalytic activity">
    <reaction evidence="8">
        <text>Successive hydrolysis of beta-D-glucose units from the non-reducing ends of (1-&gt;3)-beta-D-glucans, releasing alpha-glucose.</text>
        <dbReference type="EC" id="3.2.1.58"/>
    </reaction>
</comment>
<evidence type="ECO:0000256" key="8">
    <source>
        <dbReference type="ARBA" id="ARBA00036824"/>
    </source>
</evidence>
<accession>A0AA39V6Y2</accession>
<keyword evidence="4 11" id="KW-0732">Signal</keyword>
<keyword evidence="5 10" id="KW-0378">Hydrolase</keyword>
<sequence length="421" mass="45747">MFSKSFLQLATVATSLLSSVQSAPTSLRLGKRGVAFDYSNDKVRGVNLGGWFVLEPWITPSIFSEWADGGSVVDEYTYCQTLGTSEAESRLSSHWKSWITQDDFNQIAQIGLNHVRIPIGYWAVAPLQGDPYVQGQLAVLDQAITWARGAGLKVMLDLHGAPGSQNGFDNSGRYGAIDWQQGDTVSQTITAIKNLAQRYSGDTDVVTTIELLNEPLGSDLNLDEILSYYQSGYKTVQSGSSSFATTIHDAFEDIQTYWNGKFNAASGNQNAILDTHQYQVFSPSQVAMSPSAHVSAACALGPDLAGTDKWTIVGEWTGAQTDCAKWLNGLGKGARYDGTFPGSSYVASCSGKDVGTVQDLSTDDQNNIASFIDAQLDAYEEHTGWIFWTWRTESAPEWHLQNLTAAGLFSVSSRKYPGQCG</sequence>
<organism evidence="13 14">
    <name type="scientific">Cladonia borealis</name>
    <dbReference type="NCBI Taxonomy" id="184061"/>
    <lineage>
        <taxon>Eukaryota</taxon>
        <taxon>Fungi</taxon>
        <taxon>Dikarya</taxon>
        <taxon>Ascomycota</taxon>
        <taxon>Pezizomycotina</taxon>
        <taxon>Lecanoromycetes</taxon>
        <taxon>OSLEUM clade</taxon>
        <taxon>Lecanoromycetidae</taxon>
        <taxon>Lecanorales</taxon>
        <taxon>Lecanorineae</taxon>
        <taxon>Cladoniaceae</taxon>
        <taxon>Cladonia</taxon>
    </lineage>
</organism>
<dbReference type="Gene3D" id="3.20.20.80">
    <property type="entry name" value="Glycosidases"/>
    <property type="match status" value="1"/>
</dbReference>
<dbReference type="Pfam" id="PF00150">
    <property type="entry name" value="Cellulase"/>
    <property type="match status" value="1"/>
</dbReference>
<evidence type="ECO:0000256" key="3">
    <source>
        <dbReference type="ARBA" id="ARBA00022525"/>
    </source>
</evidence>
<dbReference type="PANTHER" id="PTHR31297:SF1">
    <property type="entry name" value="GLUCAN 1,3-BETA-GLUCOSIDASE I_II-RELATED"/>
    <property type="match status" value="1"/>
</dbReference>
<evidence type="ECO:0000256" key="7">
    <source>
        <dbReference type="ARBA" id="ARBA00023316"/>
    </source>
</evidence>
<dbReference type="PANTHER" id="PTHR31297">
    <property type="entry name" value="GLUCAN ENDO-1,6-BETA-GLUCOSIDASE B"/>
    <property type="match status" value="1"/>
</dbReference>
<comment type="subcellular location">
    <subcellularLocation>
        <location evidence="1">Secreted</location>
    </subcellularLocation>
</comment>
<dbReference type="GO" id="GO:0009986">
    <property type="term" value="C:cell surface"/>
    <property type="evidence" value="ECO:0007669"/>
    <property type="project" value="TreeGrafter"/>
</dbReference>
<dbReference type="GO" id="GO:0071555">
    <property type="term" value="P:cell wall organization"/>
    <property type="evidence" value="ECO:0007669"/>
    <property type="project" value="UniProtKB-KW"/>
</dbReference>